<dbReference type="EC" id="1.1.1.202" evidence="5"/>
<dbReference type="GO" id="GO:0047516">
    <property type="term" value="F:1,3-propanediol dehydrogenase activity"/>
    <property type="evidence" value="ECO:0007669"/>
    <property type="project" value="UniProtKB-EC"/>
</dbReference>
<evidence type="ECO:0000259" key="3">
    <source>
        <dbReference type="Pfam" id="PF00465"/>
    </source>
</evidence>
<sequence>MTDPQRTTWGFSTAGRILFGRGAVDQIGLVAQRLRSARALIVTDPAIAAAGLVERVAVPLTAMGVAVEVFDGGAPEPSFDVARRSIEFARECQPDTIIGLGGGSNMDLAKVTAVGATFGGDFEQYVDHDNIPGPVRPLICVPTTAGTGSEVSHSAVLTDTENNIKVSTLSEYLRPRFAIVDPEMTRSCPKKPSADAGIDALTHAVEAYLATRYDELPFPAGSSFPYEGAHPLGQSLAEQAIRLVGQHLVRVVNEPDDMEAREGMALAATLAGMAFSNCGVALVHGMEYPLGGALHCSHGEGNGLLLPYVMRFNLPERTAELARIAGLLGEDVAGLSDEAAAGRAIDAVMRLNEAIGIPTRIRELGGTREQLPEFARKAFAIKRLTTLTPRRPGEADILAIYEEAF</sequence>
<dbReference type="Pfam" id="PF25137">
    <property type="entry name" value="ADH_Fe_C"/>
    <property type="match status" value="1"/>
</dbReference>
<evidence type="ECO:0000313" key="5">
    <source>
        <dbReference type="EMBL" id="QDU39089.1"/>
    </source>
</evidence>
<gene>
    <name evidence="5" type="primary">dhaT</name>
    <name evidence="5" type="ORF">Mal4_34240</name>
</gene>
<accession>A0A517Z9F9</accession>
<evidence type="ECO:0000313" key="6">
    <source>
        <dbReference type="Proteomes" id="UP000320496"/>
    </source>
</evidence>
<dbReference type="OrthoDB" id="9804734at2"/>
<dbReference type="FunFam" id="3.40.50.1970:FF:000003">
    <property type="entry name" value="Alcohol dehydrogenase, iron-containing"/>
    <property type="match status" value="1"/>
</dbReference>
<dbReference type="EMBL" id="CP036275">
    <property type="protein sequence ID" value="QDU39089.1"/>
    <property type="molecule type" value="Genomic_DNA"/>
</dbReference>
<dbReference type="Pfam" id="PF00465">
    <property type="entry name" value="Fe-ADH"/>
    <property type="match status" value="1"/>
</dbReference>
<dbReference type="InterPro" id="IPR056798">
    <property type="entry name" value="ADH_Fe_C"/>
</dbReference>
<comment type="similarity">
    <text evidence="1">Belongs to the iron-containing alcohol dehydrogenase family.</text>
</comment>
<dbReference type="SUPFAM" id="SSF56796">
    <property type="entry name" value="Dehydroquinate synthase-like"/>
    <property type="match status" value="1"/>
</dbReference>
<reference evidence="5 6" key="1">
    <citation type="submission" date="2019-02" db="EMBL/GenBank/DDBJ databases">
        <title>Deep-cultivation of Planctomycetes and their phenomic and genomic characterization uncovers novel biology.</title>
        <authorList>
            <person name="Wiegand S."/>
            <person name="Jogler M."/>
            <person name="Boedeker C."/>
            <person name="Pinto D."/>
            <person name="Vollmers J."/>
            <person name="Rivas-Marin E."/>
            <person name="Kohn T."/>
            <person name="Peeters S.H."/>
            <person name="Heuer A."/>
            <person name="Rast P."/>
            <person name="Oberbeckmann S."/>
            <person name="Bunk B."/>
            <person name="Jeske O."/>
            <person name="Meyerdierks A."/>
            <person name="Storesund J.E."/>
            <person name="Kallscheuer N."/>
            <person name="Luecker S."/>
            <person name="Lage O.M."/>
            <person name="Pohl T."/>
            <person name="Merkel B.J."/>
            <person name="Hornburger P."/>
            <person name="Mueller R.-W."/>
            <person name="Bruemmer F."/>
            <person name="Labrenz M."/>
            <person name="Spormann A.M."/>
            <person name="Op den Camp H."/>
            <person name="Overmann J."/>
            <person name="Amann R."/>
            <person name="Jetten M.S.M."/>
            <person name="Mascher T."/>
            <person name="Medema M.H."/>
            <person name="Devos D.P."/>
            <person name="Kaster A.-K."/>
            <person name="Ovreas L."/>
            <person name="Rohde M."/>
            <person name="Galperin M.Y."/>
            <person name="Jogler C."/>
        </authorList>
    </citation>
    <scope>NUCLEOTIDE SEQUENCE [LARGE SCALE GENOMIC DNA]</scope>
    <source>
        <strain evidence="5 6">Mal4</strain>
    </source>
</reference>
<proteinExistence type="inferred from homology"/>
<evidence type="ECO:0000256" key="2">
    <source>
        <dbReference type="ARBA" id="ARBA00023002"/>
    </source>
</evidence>
<dbReference type="AlphaFoldDB" id="A0A517Z9F9"/>
<dbReference type="InterPro" id="IPR001670">
    <property type="entry name" value="ADH_Fe/GldA"/>
</dbReference>
<evidence type="ECO:0000259" key="4">
    <source>
        <dbReference type="Pfam" id="PF25137"/>
    </source>
</evidence>
<keyword evidence="6" id="KW-1185">Reference proteome</keyword>
<feature type="domain" description="Alcohol dehydrogenase iron-type/glycerol dehydrogenase GldA" evidence="3">
    <location>
        <begin position="16"/>
        <end position="182"/>
    </location>
</feature>
<dbReference type="PANTHER" id="PTHR11496">
    <property type="entry name" value="ALCOHOL DEHYDROGENASE"/>
    <property type="match status" value="1"/>
</dbReference>
<dbReference type="RefSeq" id="WP_145370307.1">
    <property type="nucleotide sequence ID" value="NZ_CP036275.1"/>
</dbReference>
<organism evidence="5 6">
    <name type="scientific">Maioricimonas rarisocia</name>
    <dbReference type="NCBI Taxonomy" id="2528026"/>
    <lineage>
        <taxon>Bacteria</taxon>
        <taxon>Pseudomonadati</taxon>
        <taxon>Planctomycetota</taxon>
        <taxon>Planctomycetia</taxon>
        <taxon>Planctomycetales</taxon>
        <taxon>Planctomycetaceae</taxon>
        <taxon>Maioricimonas</taxon>
    </lineage>
</organism>
<dbReference type="InterPro" id="IPR039697">
    <property type="entry name" value="Alcohol_dehydrogenase_Fe"/>
</dbReference>
<dbReference type="KEGG" id="mri:Mal4_34240"/>
<dbReference type="CDD" id="cd08191">
    <property type="entry name" value="Fe-ADH-like"/>
    <property type="match status" value="1"/>
</dbReference>
<dbReference type="Gene3D" id="1.20.1090.10">
    <property type="entry name" value="Dehydroquinate synthase-like - alpha domain"/>
    <property type="match status" value="1"/>
</dbReference>
<keyword evidence="2 5" id="KW-0560">Oxidoreductase</keyword>
<name>A0A517Z9F9_9PLAN</name>
<dbReference type="GO" id="GO:0046872">
    <property type="term" value="F:metal ion binding"/>
    <property type="evidence" value="ECO:0007669"/>
    <property type="project" value="InterPro"/>
</dbReference>
<dbReference type="Proteomes" id="UP000320496">
    <property type="component" value="Chromosome"/>
</dbReference>
<feature type="domain" description="Fe-containing alcohol dehydrogenase-like C-terminal" evidence="4">
    <location>
        <begin position="229"/>
        <end position="405"/>
    </location>
</feature>
<dbReference type="Gene3D" id="3.40.50.1970">
    <property type="match status" value="1"/>
</dbReference>
<protein>
    <submittedName>
        <fullName evidence="5">1,3-propanediol dehydrogenase</fullName>
        <ecNumber evidence="5">1.1.1.202</ecNumber>
    </submittedName>
</protein>
<dbReference type="PANTHER" id="PTHR11496:SF102">
    <property type="entry name" value="ALCOHOL DEHYDROGENASE 4"/>
    <property type="match status" value="1"/>
</dbReference>
<evidence type="ECO:0000256" key="1">
    <source>
        <dbReference type="ARBA" id="ARBA00007358"/>
    </source>
</evidence>
<dbReference type="GO" id="GO:0004022">
    <property type="term" value="F:alcohol dehydrogenase (NAD+) activity"/>
    <property type="evidence" value="ECO:0007669"/>
    <property type="project" value="TreeGrafter"/>
</dbReference>